<accession>A0ABT9XLR8</accession>
<evidence type="ECO:0000313" key="2">
    <source>
        <dbReference type="Proteomes" id="UP001232973"/>
    </source>
</evidence>
<dbReference type="RefSeq" id="WP_274455139.1">
    <property type="nucleotide sequence ID" value="NZ_CP067097.1"/>
</dbReference>
<name>A0ABT9XLR8_9BACL</name>
<sequence length="143" mass="16482">MPLYRDGKLFIENYFMDFWGPILGIGTSSLFVTVSSAAKGGHFATLSTQYLLAVLRCSDKELFSWIKTLEHYGFIRHFFVENTSRPNEEPSNRFVVRKSMPLLTQELVNTLPPLVKKRHDDFLKLNTSQNARHGELWDDKGTL</sequence>
<gene>
    <name evidence="1" type="ORF">J2S03_003126</name>
</gene>
<evidence type="ECO:0000313" key="1">
    <source>
        <dbReference type="EMBL" id="MDQ0191257.1"/>
    </source>
</evidence>
<dbReference type="EMBL" id="JAUSTP010000036">
    <property type="protein sequence ID" value="MDQ0191257.1"/>
    <property type="molecule type" value="Genomic_DNA"/>
</dbReference>
<proteinExistence type="predicted"/>
<protein>
    <submittedName>
        <fullName evidence="1">Uncharacterized protein</fullName>
    </submittedName>
</protein>
<comment type="caution">
    <text evidence="1">The sequence shown here is derived from an EMBL/GenBank/DDBJ whole genome shotgun (WGS) entry which is preliminary data.</text>
</comment>
<reference evidence="1 2" key="1">
    <citation type="submission" date="2023-07" db="EMBL/GenBank/DDBJ databases">
        <title>Genomic Encyclopedia of Type Strains, Phase IV (KMG-IV): sequencing the most valuable type-strain genomes for metagenomic binning, comparative biology and taxonomic classification.</title>
        <authorList>
            <person name="Goeker M."/>
        </authorList>
    </citation>
    <scope>NUCLEOTIDE SEQUENCE [LARGE SCALE GENOMIC DNA]</scope>
    <source>
        <strain evidence="1 2">DSM 4006</strain>
    </source>
</reference>
<keyword evidence="2" id="KW-1185">Reference proteome</keyword>
<dbReference type="Proteomes" id="UP001232973">
    <property type="component" value="Unassembled WGS sequence"/>
</dbReference>
<organism evidence="1 2">
    <name type="scientific">Alicyclobacillus cycloheptanicus</name>
    <dbReference type="NCBI Taxonomy" id="1457"/>
    <lineage>
        <taxon>Bacteria</taxon>
        <taxon>Bacillati</taxon>
        <taxon>Bacillota</taxon>
        <taxon>Bacilli</taxon>
        <taxon>Bacillales</taxon>
        <taxon>Alicyclobacillaceae</taxon>
        <taxon>Alicyclobacillus</taxon>
    </lineage>
</organism>